<dbReference type="SUPFAM" id="SSF53383">
    <property type="entry name" value="PLP-dependent transferases"/>
    <property type="match status" value="1"/>
</dbReference>
<dbReference type="Gene3D" id="3.40.640.10">
    <property type="entry name" value="Type I PLP-dependent aspartate aminotransferase-like (Major domain)"/>
    <property type="match status" value="1"/>
</dbReference>
<proteinExistence type="predicted"/>
<sequence>MKKQSPYLFKLANLPHEFEQIHQLNYETFVEEIPQHEKKEERALIDSFHQQNTYLIALKDQTLIGMVAIHDNRPFSLDKKLGSVENYLPIHSSKICEIRLLSIRKEYRKTKVFIGLMRMLYQYFIQHDYTLAIISGTTRELKLYKHMGFIPFAHLVGQTGAFYQPMYITKEIINQSKNLYHRQVSFLPGPVEVNHEVKSVLLQDVIPHRDQKFYELMKSVQNKLCSLTSSAYVQVLLGTGTLANDCIAAQLSLLEEKGLILSNGEFGERLISRADRFKLTYCSLRKKWGEAFYEEDLLEVLEKDIKWIWYVHCETSTGVLNSMDMISSFCEKYELKEIVDSISSIGALPLQLKNVYLASGVSGKALGSLAGLSFVFHNHPIQPSLQLPPYLDLGEYFKKKSIPYTHSSYLLSTLDAILSVDFRKKYIHIKDLYSLAYKKLNEKGFSILADSQNGAFPILTICIEKDLSSRMLGDLMKGQGYILHYESSYLLERNWIQIATIGQIALEEMSRMIDLFTALYHYLRSDRVDSIMAN</sequence>
<evidence type="ECO:0000313" key="6">
    <source>
        <dbReference type="EMBL" id="PKG23080.1"/>
    </source>
</evidence>
<dbReference type="GO" id="GO:0008483">
    <property type="term" value="F:transaminase activity"/>
    <property type="evidence" value="ECO:0007669"/>
    <property type="project" value="UniProtKB-KW"/>
</dbReference>
<evidence type="ECO:0000256" key="3">
    <source>
        <dbReference type="ARBA" id="ARBA00022679"/>
    </source>
</evidence>
<dbReference type="PANTHER" id="PTHR42778">
    <property type="entry name" value="2-AMINOETHYLPHOSPHONATE--PYRUVATE TRANSAMINASE"/>
    <property type="match status" value="1"/>
</dbReference>
<name>A0A2N0Z0N9_9BACI</name>
<gene>
    <name evidence="6" type="ORF">CWS01_13470</name>
</gene>
<dbReference type="GO" id="GO:0016747">
    <property type="term" value="F:acyltransferase activity, transferring groups other than amino-acyl groups"/>
    <property type="evidence" value="ECO:0007669"/>
    <property type="project" value="InterPro"/>
</dbReference>
<dbReference type="InterPro" id="IPR000192">
    <property type="entry name" value="Aminotrans_V_dom"/>
</dbReference>
<dbReference type="Pfam" id="PF21926">
    <property type="entry name" value="FeeM"/>
    <property type="match status" value="1"/>
</dbReference>
<dbReference type="SUPFAM" id="SSF55729">
    <property type="entry name" value="Acyl-CoA N-acyltransferases (Nat)"/>
    <property type="match status" value="1"/>
</dbReference>
<dbReference type="OrthoDB" id="389074at2"/>
<dbReference type="Gene3D" id="3.40.630.30">
    <property type="match status" value="1"/>
</dbReference>
<dbReference type="RefSeq" id="WP_101177721.1">
    <property type="nucleotide sequence ID" value="NZ_PISE01000029.1"/>
</dbReference>
<dbReference type="InterPro" id="IPR054597">
    <property type="entry name" value="FeeM_cat"/>
</dbReference>
<accession>A0A2N0Z0N9</accession>
<evidence type="ECO:0000259" key="5">
    <source>
        <dbReference type="PROSITE" id="PS51186"/>
    </source>
</evidence>
<feature type="domain" description="N-acetyltransferase" evidence="5">
    <location>
        <begin position="7"/>
        <end position="171"/>
    </location>
</feature>
<evidence type="ECO:0000256" key="1">
    <source>
        <dbReference type="ARBA" id="ARBA00001933"/>
    </source>
</evidence>
<dbReference type="PROSITE" id="PS51186">
    <property type="entry name" value="GNAT"/>
    <property type="match status" value="1"/>
</dbReference>
<comment type="cofactor">
    <cofactor evidence="1">
        <name>pyridoxal 5'-phosphate</name>
        <dbReference type="ChEBI" id="CHEBI:597326"/>
    </cofactor>
</comment>
<evidence type="ECO:0000256" key="2">
    <source>
        <dbReference type="ARBA" id="ARBA00022576"/>
    </source>
</evidence>
<reference evidence="6 7" key="1">
    <citation type="journal article" date="2003" name="Int. J. Syst. Evol. Microbiol.">
        <title>Bacillus nealsonii sp. nov., isolated from a spacecraft-assembly facility, whose spores are gamma-radiation resistant.</title>
        <authorList>
            <person name="Venkateswaran K."/>
            <person name="Kempf M."/>
            <person name="Chen F."/>
            <person name="Satomi M."/>
            <person name="Nicholson W."/>
            <person name="Kern R."/>
        </authorList>
    </citation>
    <scope>NUCLEOTIDE SEQUENCE [LARGE SCALE GENOMIC DNA]</scope>
    <source>
        <strain evidence="6 7">FO-92</strain>
    </source>
</reference>
<dbReference type="EMBL" id="PISE01000029">
    <property type="protein sequence ID" value="PKG23080.1"/>
    <property type="molecule type" value="Genomic_DNA"/>
</dbReference>
<keyword evidence="7" id="KW-1185">Reference proteome</keyword>
<dbReference type="InterPro" id="IPR015421">
    <property type="entry name" value="PyrdxlP-dep_Trfase_major"/>
</dbReference>
<dbReference type="PANTHER" id="PTHR42778:SF1">
    <property type="entry name" value="2-AMINOETHYLPHOSPHONATE--PYRUVATE TRANSAMINASE"/>
    <property type="match status" value="1"/>
</dbReference>
<dbReference type="AlphaFoldDB" id="A0A2N0Z0N9"/>
<dbReference type="Proteomes" id="UP000233375">
    <property type="component" value="Unassembled WGS sequence"/>
</dbReference>
<dbReference type="InterPro" id="IPR015422">
    <property type="entry name" value="PyrdxlP-dep_Trfase_small"/>
</dbReference>
<evidence type="ECO:0000313" key="7">
    <source>
        <dbReference type="Proteomes" id="UP000233375"/>
    </source>
</evidence>
<dbReference type="InterPro" id="IPR015424">
    <property type="entry name" value="PyrdxlP-dep_Trfase"/>
</dbReference>
<keyword evidence="2" id="KW-0032">Aminotransferase</keyword>
<keyword evidence="3 6" id="KW-0808">Transferase</keyword>
<protein>
    <submittedName>
        <fullName evidence="6">GNAT family N-acetyltransferase</fullName>
    </submittedName>
</protein>
<dbReference type="InterPro" id="IPR016181">
    <property type="entry name" value="Acyl_CoA_acyltransferase"/>
</dbReference>
<dbReference type="InterPro" id="IPR000182">
    <property type="entry name" value="GNAT_dom"/>
</dbReference>
<keyword evidence="4" id="KW-0663">Pyridoxal phosphate</keyword>
<evidence type="ECO:0000256" key="4">
    <source>
        <dbReference type="ARBA" id="ARBA00022898"/>
    </source>
</evidence>
<dbReference type="Pfam" id="PF00266">
    <property type="entry name" value="Aminotran_5"/>
    <property type="match status" value="1"/>
</dbReference>
<organism evidence="6 7">
    <name type="scientific">Niallia nealsonii</name>
    <dbReference type="NCBI Taxonomy" id="115979"/>
    <lineage>
        <taxon>Bacteria</taxon>
        <taxon>Bacillati</taxon>
        <taxon>Bacillota</taxon>
        <taxon>Bacilli</taxon>
        <taxon>Bacillales</taxon>
        <taxon>Bacillaceae</taxon>
        <taxon>Niallia</taxon>
    </lineage>
</organism>
<dbReference type="Gene3D" id="3.90.1150.10">
    <property type="entry name" value="Aspartate Aminotransferase, domain 1"/>
    <property type="match status" value="1"/>
</dbReference>
<comment type="caution">
    <text evidence="6">The sequence shown here is derived from an EMBL/GenBank/DDBJ whole genome shotgun (WGS) entry which is preliminary data.</text>
</comment>